<dbReference type="Pfam" id="PF00501">
    <property type="entry name" value="AMP-binding"/>
    <property type="match status" value="1"/>
</dbReference>
<dbReference type="InterPro" id="IPR000873">
    <property type="entry name" value="AMP-dep_synth/lig_dom"/>
</dbReference>
<reference evidence="3 4" key="1">
    <citation type="submission" date="2011-11" db="EMBL/GenBank/DDBJ databases">
        <title>The Noncontiguous Finished sequence of Saccharomonospora cyanea NA-134.</title>
        <authorList>
            <consortium name="US DOE Joint Genome Institute"/>
            <person name="Lucas S."/>
            <person name="Han J."/>
            <person name="Lapidus A."/>
            <person name="Cheng J.-F."/>
            <person name="Goodwin L."/>
            <person name="Pitluck S."/>
            <person name="Peters L."/>
            <person name="Ovchinnikova G."/>
            <person name="Lu M."/>
            <person name="Detter J.C."/>
            <person name="Han C."/>
            <person name="Tapia R."/>
            <person name="Land M."/>
            <person name="Hauser L."/>
            <person name="Kyrpides N."/>
            <person name="Ivanova N."/>
            <person name="Pagani I."/>
            <person name="Brambilla E.-M."/>
            <person name="Klenk H.-P."/>
            <person name="Woyke T."/>
        </authorList>
    </citation>
    <scope>NUCLEOTIDE SEQUENCE [LARGE SCALE GENOMIC DNA]</scope>
    <source>
        <strain evidence="3 4">NA-134</strain>
    </source>
</reference>
<keyword evidence="4" id="KW-1185">Reference proteome</keyword>
<accession>H5XHL7</accession>
<dbReference type="GO" id="GO:0016874">
    <property type="term" value="F:ligase activity"/>
    <property type="evidence" value="ECO:0007669"/>
    <property type="project" value="UniProtKB-KW"/>
</dbReference>
<dbReference type="Proteomes" id="UP000002791">
    <property type="component" value="Chromosome"/>
</dbReference>
<dbReference type="GO" id="GO:0070566">
    <property type="term" value="F:adenylyltransferase activity"/>
    <property type="evidence" value="ECO:0007669"/>
    <property type="project" value="TreeGrafter"/>
</dbReference>
<dbReference type="Gene3D" id="3.30.300.30">
    <property type="match status" value="1"/>
</dbReference>
<name>H5XHL7_9PSEU</name>
<evidence type="ECO:0000313" key="4">
    <source>
        <dbReference type="Proteomes" id="UP000002791"/>
    </source>
</evidence>
<feature type="domain" description="AMP-dependent synthetase/ligase" evidence="2">
    <location>
        <begin position="22"/>
        <end position="412"/>
    </location>
</feature>
<comment type="similarity">
    <text evidence="1">Belongs to the ATP-dependent AMP-binding enzyme family.</text>
</comment>
<dbReference type="RefSeq" id="WP_005457019.1">
    <property type="nucleotide sequence ID" value="NZ_CM001440.1"/>
</dbReference>
<dbReference type="GO" id="GO:0005886">
    <property type="term" value="C:plasma membrane"/>
    <property type="evidence" value="ECO:0007669"/>
    <property type="project" value="TreeGrafter"/>
</dbReference>
<dbReference type="eggNOG" id="COG0318">
    <property type="taxonomic scope" value="Bacteria"/>
</dbReference>
<dbReference type="PANTHER" id="PTHR22754">
    <property type="entry name" value="DISCO-INTERACTING PROTEIN 2 DIP2 -RELATED"/>
    <property type="match status" value="1"/>
</dbReference>
<dbReference type="STRING" id="882082.SaccyDRAFT_2851"/>
<dbReference type="OrthoDB" id="3671040at2"/>
<organism evidence="3 4">
    <name type="scientific">Saccharomonospora cyanea NA-134</name>
    <dbReference type="NCBI Taxonomy" id="882082"/>
    <lineage>
        <taxon>Bacteria</taxon>
        <taxon>Bacillati</taxon>
        <taxon>Actinomycetota</taxon>
        <taxon>Actinomycetes</taxon>
        <taxon>Pseudonocardiales</taxon>
        <taxon>Pseudonocardiaceae</taxon>
        <taxon>Saccharomonospora</taxon>
    </lineage>
</organism>
<evidence type="ECO:0000313" key="3">
    <source>
        <dbReference type="EMBL" id="EHR61697.1"/>
    </source>
</evidence>
<evidence type="ECO:0000256" key="1">
    <source>
        <dbReference type="ARBA" id="ARBA00006432"/>
    </source>
</evidence>
<evidence type="ECO:0000259" key="2">
    <source>
        <dbReference type="Pfam" id="PF00501"/>
    </source>
</evidence>
<gene>
    <name evidence="3" type="ORF">SaccyDRAFT_2851</name>
</gene>
<dbReference type="EMBL" id="CM001440">
    <property type="protein sequence ID" value="EHR61697.1"/>
    <property type="molecule type" value="Genomic_DNA"/>
</dbReference>
<dbReference type="GO" id="GO:0006633">
    <property type="term" value="P:fatty acid biosynthetic process"/>
    <property type="evidence" value="ECO:0007669"/>
    <property type="project" value="TreeGrafter"/>
</dbReference>
<protein>
    <submittedName>
        <fullName evidence="3">Acyl-CoA synthetase (AMP-forming)/AMP-acid ligase II</fullName>
    </submittedName>
</protein>
<dbReference type="HOGENOM" id="CLU_000022_23_7_11"/>
<proteinExistence type="inferred from homology"/>
<dbReference type="SUPFAM" id="SSF56801">
    <property type="entry name" value="Acetyl-CoA synthetase-like"/>
    <property type="match status" value="1"/>
</dbReference>
<sequence length="561" mass="59557">MEQREFTAWLRSPRESTGIRFAHRDGWDHWPYPRLAGLAGRFAAVYRSEGVREGDVVAILLDTGPEFVAALYAAAAVGAAAAPVAPPPLFGPAAEHTLRIEAVLDNARPTLVVTSTRHRGHTGDRRALIAEEIAEEATSAMTGAGRHTGGRLTGEPVGLLAPAEPDRTVLVQFTSGSTASPRGVRVSEGALATTLSTLGGWLDHTPDTPTASWLPLHHDMGLVGCLLGPVAHQADLWLLPTAEFVRRPLRYLRCFSEHRAALSAMPVFGLDHISARVRPRDLAGADFSSWRVLILGAERIDPDSLRRFHDLLGPHGFDPAAFAPAYGLAEATLAVTGTPAGRGWRSLTVDPATLVPGARVVRADVPAAREIVSCGPPLGRARVRVLDDRGDAVDDGVVGEISVEGPMVASGYVGDSEATGSRLEGSGVRTGDAGFLLDGELFVLGRLGDAMKIRGRTVYAEDLEAVLGHEGARPVVALGSRAARPVVLAVVGTTESGARIERIRSTLDRLGEGASVEVRRVPAARVPRTTSGKPRRRELFRRFLNGELDEAGSTVGELAKP</sequence>
<dbReference type="InterPro" id="IPR045851">
    <property type="entry name" value="AMP-bd_C_sf"/>
</dbReference>
<dbReference type="AlphaFoldDB" id="H5XHL7"/>
<keyword evidence="3" id="KW-0436">Ligase</keyword>
<dbReference type="Gene3D" id="3.40.50.12780">
    <property type="entry name" value="N-terminal domain of ligase-like"/>
    <property type="match status" value="1"/>
</dbReference>
<dbReference type="InterPro" id="IPR042099">
    <property type="entry name" value="ANL_N_sf"/>
</dbReference>
<dbReference type="PANTHER" id="PTHR22754:SF32">
    <property type="entry name" value="DISCO-INTERACTING PROTEIN 2"/>
    <property type="match status" value="1"/>
</dbReference>